<accession>A0A6H5HYJ5</accession>
<dbReference type="Gene3D" id="3.30.420.10">
    <property type="entry name" value="Ribonuclease H-like superfamily/Ribonuclease H"/>
    <property type="match status" value="1"/>
</dbReference>
<evidence type="ECO:0008006" key="3">
    <source>
        <dbReference type="Google" id="ProtNLM"/>
    </source>
</evidence>
<gene>
    <name evidence="1" type="ORF">TBRA_LOCUS289</name>
</gene>
<dbReference type="AlphaFoldDB" id="A0A6H5HYJ5"/>
<reference evidence="1 2" key="1">
    <citation type="submission" date="2020-02" db="EMBL/GenBank/DDBJ databases">
        <authorList>
            <person name="Ferguson B K."/>
        </authorList>
    </citation>
    <scope>NUCLEOTIDE SEQUENCE [LARGE SCALE GENOMIC DNA]</scope>
</reference>
<keyword evidence="2" id="KW-1185">Reference proteome</keyword>
<evidence type="ECO:0000313" key="1">
    <source>
        <dbReference type="EMBL" id="CAB0028059.1"/>
    </source>
</evidence>
<dbReference type="EMBL" id="CADCXV010000067">
    <property type="protein sequence ID" value="CAB0028059.1"/>
    <property type="molecule type" value="Genomic_DNA"/>
</dbReference>
<dbReference type="InterPro" id="IPR036397">
    <property type="entry name" value="RNaseH_sf"/>
</dbReference>
<dbReference type="GO" id="GO:0003676">
    <property type="term" value="F:nucleic acid binding"/>
    <property type="evidence" value="ECO:0007669"/>
    <property type="project" value="InterPro"/>
</dbReference>
<sequence length="260" mass="28354">MTPSSAFPATVDAPWNDEKLADAHYNKPGPIELLIGADVLPLLLRPGLLSHCDLAAQNTFLAGLFSVDNALAAPERLPLASLLSKMKRPPSGTQRNLLRYSNAFGELEDVSTCAADITDRQGALRGAVRPSIVCVLRPRRCLGMTILSRLELRALPSSAARLLRGRSATSSESPSIFVLVRRTHARFSGRRGAPAEIWSDNGAHFHRADPRAERSPHSERIQWAQISDRLAANGTSWRFIPPPRAPHFGGLWEGCSSVFP</sequence>
<evidence type="ECO:0000313" key="2">
    <source>
        <dbReference type="Proteomes" id="UP000479190"/>
    </source>
</evidence>
<dbReference type="Proteomes" id="UP000479190">
    <property type="component" value="Unassembled WGS sequence"/>
</dbReference>
<organism evidence="1 2">
    <name type="scientific">Trichogramma brassicae</name>
    <dbReference type="NCBI Taxonomy" id="86971"/>
    <lineage>
        <taxon>Eukaryota</taxon>
        <taxon>Metazoa</taxon>
        <taxon>Ecdysozoa</taxon>
        <taxon>Arthropoda</taxon>
        <taxon>Hexapoda</taxon>
        <taxon>Insecta</taxon>
        <taxon>Pterygota</taxon>
        <taxon>Neoptera</taxon>
        <taxon>Endopterygota</taxon>
        <taxon>Hymenoptera</taxon>
        <taxon>Apocrita</taxon>
        <taxon>Proctotrupomorpha</taxon>
        <taxon>Chalcidoidea</taxon>
        <taxon>Trichogrammatidae</taxon>
        <taxon>Trichogramma</taxon>
    </lineage>
</organism>
<proteinExistence type="predicted"/>
<name>A0A6H5HYJ5_9HYME</name>
<protein>
    <recommendedName>
        <fullName evidence="3">Integrase catalytic domain-containing protein</fullName>
    </recommendedName>
</protein>